<keyword evidence="2" id="KW-0813">Transport</keyword>
<evidence type="ECO:0000256" key="3">
    <source>
        <dbReference type="ARBA" id="ARBA00022729"/>
    </source>
</evidence>
<dbReference type="Pfam" id="PF01547">
    <property type="entry name" value="SBP_bac_1"/>
    <property type="match status" value="1"/>
</dbReference>
<keyword evidence="3 4" id="KW-0732">Signal</keyword>
<dbReference type="EMBL" id="LJNI01000014">
    <property type="protein sequence ID" value="KPJ74134.1"/>
    <property type="molecule type" value="Genomic_DNA"/>
</dbReference>
<evidence type="ECO:0000256" key="2">
    <source>
        <dbReference type="ARBA" id="ARBA00022448"/>
    </source>
</evidence>
<dbReference type="Proteomes" id="UP000051012">
    <property type="component" value="Unassembled WGS sequence"/>
</dbReference>
<accession>A0A0S7YHK2</accession>
<dbReference type="Gene3D" id="3.40.190.10">
    <property type="entry name" value="Periplasmic binding protein-like II"/>
    <property type="match status" value="2"/>
</dbReference>
<reference evidence="5 6" key="1">
    <citation type="journal article" date="2015" name="Microbiome">
        <title>Genomic resolution of linkages in carbon, nitrogen, and sulfur cycling among widespread estuary sediment bacteria.</title>
        <authorList>
            <person name="Baker B.J."/>
            <person name="Lazar C.S."/>
            <person name="Teske A.P."/>
            <person name="Dick G.J."/>
        </authorList>
    </citation>
    <scope>NUCLEOTIDE SEQUENCE [LARGE SCALE GENOMIC DNA]</scope>
    <source>
        <strain evidence="5">DG_78</strain>
    </source>
</reference>
<feature type="chain" id="PRO_5006640628" evidence="4">
    <location>
        <begin position="24"/>
        <end position="429"/>
    </location>
</feature>
<dbReference type="PANTHER" id="PTHR43649">
    <property type="entry name" value="ARABINOSE-BINDING PROTEIN-RELATED"/>
    <property type="match status" value="1"/>
</dbReference>
<dbReference type="AlphaFoldDB" id="A0A0S7YHK2"/>
<dbReference type="SUPFAM" id="SSF53850">
    <property type="entry name" value="Periplasmic binding protein-like II"/>
    <property type="match status" value="1"/>
</dbReference>
<gene>
    <name evidence="5" type="ORF">AMJ52_01865</name>
</gene>
<dbReference type="InterPro" id="IPR050490">
    <property type="entry name" value="Bact_solute-bd_prot1"/>
</dbReference>
<comment type="caution">
    <text evidence="5">The sequence shown here is derived from an EMBL/GenBank/DDBJ whole genome shotgun (WGS) entry which is preliminary data.</text>
</comment>
<dbReference type="InterPro" id="IPR006059">
    <property type="entry name" value="SBP"/>
</dbReference>
<evidence type="ECO:0000313" key="5">
    <source>
        <dbReference type="EMBL" id="KPJ74134.1"/>
    </source>
</evidence>
<evidence type="ECO:0000256" key="1">
    <source>
        <dbReference type="ARBA" id="ARBA00008520"/>
    </source>
</evidence>
<dbReference type="PATRIC" id="fig|1703772.3.peg.651"/>
<evidence type="ECO:0000256" key="4">
    <source>
        <dbReference type="SAM" id="SignalP"/>
    </source>
</evidence>
<protein>
    <submittedName>
        <fullName evidence="5">Transcriptional antiterminator</fullName>
    </submittedName>
</protein>
<comment type="similarity">
    <text evidence="1">Belongs to the bacterial solute-binding protein 1 family.</text>
</comment>
<dbReference type="CDD" id="cd14750">
    <property type="entry name" value="PBP2_TMBP"/>
    <property type="match status" value="1"/>
</dbReference>
<evidence type="ECO:0000313" key="6">
    <source>
        <dbReference type="Proteomes" id="UP000051012"/>
    </source>
</evidence>
<feature type="signal peptide" evidence="4">
    <location>
        <begin position="1"/>
        <end position="23"/>
    </location>
</feature>
<dbReference type="PANTHER" id="PTHR43649:SF34">
    <property type="entry name" value="ABC TRANSPORTER PERIPLASMIC-BINDING PROTEIN YCJN-RELATED"/>
    <property type="match status" value="1"/>
</dbReference>
<organism evidence="5 6">
    <name type="scientific">candidate division TA06 bacterium DG_78</name>
    <dbReference type="NCBI Taxonomy" id="1703772"/>
    <lineage>
        <taxon>Bacteria</taxon>
        <taxon>Bacteria division TA06</taxon>
    </lineage>
</organism>
<sequence>MKYYKLSIILYILCILFSNCSQEPPTLTFAIGGAPSEVEYWEILIKKFKEKSNISVKILRQPTDTDQRRQGLVIPLKAKKKDPDVFLMDVIWVGQFAASDWLQPLAHYINKDTLNVDVFFQSIIEQVDMYNKKLVALPVYIDCGLLYYRKDLLEKYGCVIPETWDDLIHCAQIIQKHEKKENPQFRGFVWQGAQYEGLICTFLEFAVSHRGGIVDKNGNIVINCKENIEALELMKNMIHSYKISPPNTFTEMKEEEVRLFFDAGNALFERNWPYAWSLHEREDSPVQGKIAITLLPKTADGKNAAALGGWHIGISKYSDNKDNAWELVKFIIAYETQKELTLNLGWNPGRSDIYDDSEIKENVPHIAVLKKAFEYTAARPNLPYYTQLSEILQRHINACLSGKLSAHKALFQSQKEIERIVDIYHVSNQ</sequence>
<proteinExistence type="inferred from homology"/>
<name>A0A0S7YHK2_UNCT6</name>